<dbReference type="AlphaFoldDB" id="A0A4P7XID2"/>
<gene>
    <name evidence="2" type="ORF">soil367_10200</name>
</gene>
<dbReference type="InterPro" id="IPR049349">
    <property type="entry name" value="DUF2264_N"/>
</dbReference>
<dbReference type="InterPro" id="IPR016624">
    <property type="entry name" value="UCP014753"/>
</dbReference>
<sequence length="485" mass="54765">MPLKTTREYVQEGQELTRLAVGLGRKLPGLLRRYRFPRAAEKLLDGFLSDQPENDAYHELVRYFATSWVTYRNQTGCGAVFPGLPSWSGTECDALEGFSRMMPLFAAWCASGRDPSIALPGNRQLLLSEEFKRGLIAGTDPSAPTYWGDMPGKSNQRIVEAADIALSLWLLRDRVWCQLNKDQQKAVVNWLSLVNGRPGLDNNWHLFFVLIDRVLASLGHAGRIEGVRERFDRIKSFHLGDGWFKDGPEGRVDFYSAWGFHYALTWINRIDPEWDPAFIDAAQARFLKTYRYLIGPQGLPIMGRSVQYRIAVAAPLVAGAESHPAIVAAGEARRALDVTWQYFIQHGALRHGIISQGYHGSNARILDPYAGPASSLWSLRSLVMAFYYPPDHEFWNSEPLPLPVEQGDYDVPIAGPGWKVTGARATDTITIEVMHNPEDACPRLEHFWRKHALQNLAFGSPPRPKSLEAKYGRRFYSSARPFFME</sequence>
<feature type="domain" description="DUF2264" evidence="1">
    <location>
        <begin position="66"/>
        <end position="401"/>
    </location>
</feature>
<name>A0A4P7XID2_9ALTE</name>
<evidence type="ECO:0000313" key="2">
    <source>
        <dbReference type="EMBL" id="QCF26274.1"/>
    </source>
</evidence>
<dbReference type="OrthoDB" id="9813465at2"/>
<evidence type="ECO:0000313" key="3">
    <source>
        <dbReference type="Proteomes" id="UP000298049"/>
    </source>
</evidence>
<keyword evidence="3" id="KW-1185">Reference proteome</keyword>
<evidence type="ECO:0000259" key="1">
    <source>
        <dbReference type="Pfam" id="PF10022"/>
    </source>
</evidence>
<dbReference type="PANTHER" id="PTHR35339:SF4">
    <property type="entry name" value="LINALOOL DEHYDRATASE_ISOMERASE DOMAIN-CONTAINING PROTEIN"/>
    <property type="match status" value="1"/>
</dbReference>
<dbReference type="Proteomes" id="UP000298049">
    <property type="component" value="Chromosome"/>
</dbReference>
<dbReference type="EMBL" id="CP031093">
    <property type="protein sequence ID" value="QCF26274.1"/>
    <property type="molecule type" value="Genomic_DNA"/>
</dbReference>
<organism evidence="2 3">
    <name type="scientific">Hydrocarboniclastica marina</name>
    <dbReference type="NCBI Taxonomy" id="2259620"/>
    <lineage>
        <taxon>Bacteria</taxon>
        <taxon>Pseudomonadati</taxon>
        <taxon>Pseudomonadota</taxon>
        <taxon>Gammaproteobacteria</taxon>
        <taxon>Alteromonadales</taxon>
        <taxon>Alteromonadaceae</taxon>
        <taxon>Hydrocarboniclastica</taxon>
    </lineage>
</organism>
<dbReference type="Pfam" id="PF10022">
    <property type="entry name" value="DUF2264"/>
    <property type="match status" value="1"/>
</dbReference>
<dbReference type="PANTHER" id="PTHR35339">
    <property type="entry name" value="LINALOOL DEHYDRATASE_ISOMERASE DOMAIN-CONTAINING PROTEIN"/>
    <property type="match status" value="1"/>
</dbReference>
<dbReference type="KEGG" id="hmi:soil367_10200"/>
<proteinExistence type="predicted"/>
<reference evidence="2 3" key="1">
    <citation type="submission" date="2018-07" db="EMBL/GenBank/DDBJ databases">
        <title>Marsedoiliclastica nanhaica gen. nov. sp. nov., a novel marine hydrocarbonoclastic bacterium isolated from an in-situ enriched hydrocarbon-degrading consortium in deep-sea sediment.</title>
        <authorList>
            <person name="Dong C."/>
            <person name="Ma T."/>
            <person name="Liu R."/>
            <person name="Shao Z."/>
        </authorList>
    </citation>
    <scope>NUCLEOTIDE SEQUENCE [LARGE SCALE GENOMIC DNA]</scope>
    <source>
        <strain evidence="3">soil36-7</strain>
    </source>
</reference>
<accession>A0A4P7XID2</accession>
<protein>
    <submittedName>
        <fullName evidence="2">DUF2264 domain-containing protein</fullName>
    </submittedName>
</protein>